<dbReference type="Proteomes" id="UP000811545">
    <property type="component" value="Unassembled WGS sequence"/>
</dbReference>
<dbReference type="InterPro" id="IPR017985">
    <property type="entry name" value="MeTrfase_CN4_CS"/>
</dbReference>
<dbReference type="PROSITE" id="PS00093">
    <property type="entry name" value="N4_MTASE"/>
    <property type="match status" value="1"/>
</dbReference>
<evidence type="ECO:0000256" key="8">
    <source>
        <dbReference type="RuleBase" id="RU362026"/>
    </source>
</evidence>
<keyword evidence="6" id="KW-0238">DNA-binding</keyword>
<dbReference type="PRINTS" id="PR00508">
    <property type="entry name" value="S21N4MTFRASE"/>
</dbReference>
<dbReference type="EC" id="2.1.1.-" evidence="8"/>
<organism evidence="10 11">
    <name type="scientific">Psychracetigena formicireducens</name>
    <dbReference type="NCBI Taxonomy" id="2986056"/>
    <lineage>
        <taxon>Bacteria</taxon>
        <taxon>Bacillati</taxon>
        <taxon>Candidatus Lithacetigenota</taxon>
        <taxon>Candidatus Psychracetigena</taxon>
    </lineage>
</organism>
<evidence type="ECO:0000313" key="10">
    <source>
        <dbReference type="EMBL" id="MBT9145856.1"/>
    </source>
</evidence>
<evidence type="ECO:0000256" key="4">
    <source>
        <dbReference type="ARBA" id="ARBA00022691"/>
    </source>
</evidence>
<dbReference type="AlphaFoldDB" id="A0A9E2F558"/>
<dbReference type="EMBL" id="QLTW01000198">
    <property type="protein sequence ID" value="MBT9145856.1"/>
    <property type="molecule type" value="Genomic_DNA"/>
</dbReference>
<proteinExistence type="inferred from homology"/>
<keyword evidence="4" id="KW-0949">S-adenosyl-L-methionine</keyword>
<reference evidence="10 11" key="1">
    <citation type="journal article" date="2021" name="bioRxiv">
        <title>Unique metabolic strategies in Hadean analogues reveal hints for primordial physiology.</title>
        <authorList>
            <person name="Nobu M.K."/>
            <person name="Nakai R."/>
            <person name="Tamazawa S."/>
            <person name="Mori H."/>
            <person name="Toyoda A."/>
            <person name="Ijiri A."/>
            <person name="Suzuki S."/>
            <person name="Kurokawa K."/>
            <person name="Kamagata Y."/>
            <person name="Tamaki H."/>
        </authorList>
    </citation>
    <scope>NUCLEOTIDE SEQUENCE [LARGE SCALE GENOMIC DNA]</scope>
    <source>
        <strain evidence="10">BS525</strain>
    </source>
</reference>
<dbReference type="GO" id="GO:0003677">
    <property type="term" value="F:DNA binding"/>
    <property type="evidence" value="ECO:0007669"/>
    <property type="project" value="UniProtKB-KW"/>
</dbReference>
<keyword evidence="3 10" id="KW-0808">Transferase</keyword>
<evidence type="ECO:0000256" key="3">
    <source>
        <dbReference type="ARBA" id="ARBA00022679"/>
    </source>
</evidence>
<dbReference type="SUPFAM" id="SSF53335">
    <property type="entry name" value="S-adenosyl-L-methionine-dependent methyltransferases"/>
    <property type="match status" value="1"/>
</dbReference>
<dbReference type="GO" id="GO:0015667">
    <property type="term" value="F:site-specific DNA-methyltransferase (cytosine-N4-specific) activity"/>
    <property type="evidence" value="ECO:0007669"/>
    <property type="project" value="UniProtKB-EC"/>
</dbReference>
<dbReference type="PANTHER" id="PTHR13370">
    <property type="entry name" value="RNA METHYLASE-RELATED"/>
    <property type="match status" value="1"/>
</dbReference>
<feature type="domain" description="DNA methylase N-4/N-6" evidence="9">
    <location>
        <begin position="24"/>
        <end position="243"/>
    </location>
</feature>
<dbReference type="PANTHER" id="PTHR13370:SF3">
    <property type="entry name" value="TRNA (GUANINE(10)-N2)-METHYLTRANSFERASE HOMOLOG"/>
    <property type="match status" value="1"/>
</dbReference>
<evidence type="ECO:0000256" key="7">
    <source>
        <dbReference type="ARBA" id="ARBA00049120"/>
    </source>
</evidence>
<sequence>MLEVNKVYQGDCLELMRSIPDKSIDMVITSPPYNVGMPYGSDDRRNYSDYLNYMKEVLGECYRVLVSGGRIGINLPSTIMQSTKSRPAYLSLDFVLFMREIGFLEREWICWIKMKGGGIPGKSTSWGSWRSPSMPYLRDASEFIIIMDKETHKKVGDKTKIDITAEEFLQFTTNCWYMIPETNRWHPAPFPEELPYRLIKLYTYQEDIILDPFVGWGTTCVVAKKLNRQYIGIDNNPEYCRMATIRLANETNLFKEVNNE</sequence>
<dbReference type="GO" id="GO:0005737">
    <property type="term" value="C:cytoplasm"/>
    <property type="evidence" value="ECO:0007669"/>
    <property type="project" value="TreeGrafter"/>
</dbReference>
<evidence type="ECO:0000256" key="6">
    <source>
        <dbReference type="ARBA" id="ARBA00023125"/>
    </source>
</evidence>
<evidence type="ECO:0000256" key="1">
    <source>
        <dbReference type="ARBA" id="ARBA00010203"/>
    </source>
</evidence>
<keyword evidence="5" id="KW-0680">Restriction system</keyword>
<dbReference type="InterPro" id="IPR029063">
    <property type="entry name" value="SAM-dependent_MTases_sf"/>
</dbReference>
<dbReference type="InterPro" id="IPR001091">
    <property type="entry name" value="RM_Methyltransferase"/>
</dbReference>
<dbReference type="Gene3D" id="3.40.50.150">
    <property type="entry name" value="Vaccinia Virus protein VP39"/>
    <property type="match status" value="1"/>
</dbReference>
<evidence type="ECO:0000313" key="11">
    <source>
        <dbReference type="Proteomes" id="UP000811545"/>
    </source>
</evidence>
<evidence type="ECO:0000259" key="9">
    <source>
        <dbReference type="Pfam" id="PF01555"/>
    </source>
</evidence>
<evidence type="ECO:0000256" key="5">
    <source>
        <dbReference type="ARBA" id="ARBA00022747"/>
    </source>
</evidence>
<gene>
    <name evidence="10" type="primary">yhdJ_4</name>
    <name evidence="10" type="ORF">DDT42_01733</name>
</gene>
<name>A0A9E2F558_PSYF1</name>
<evidence type="ECO:0000256" key="2">
    <source>
        <dbReference type="ARBA" id="ARBA00022603"/>
    </source>
</evidence>
<dbReference type="InterPro" id="IPR002941">
    <property type="entry name" value="DNA_methylase_N4/N6"/>
</dbReference>
<comment type="similarity">
    <text evidence="1">Belongs to the N(4)/N(6)-methyltransferase family. N(4) subfamily.</text>
</comment>
<comment type="catalytic activity">
    <reaction evidence="7">
        <text>a 2'-deoxycytidine in DNA + S-adenosyl-L-methionine = an N(4)-methyl-2'-deoxycytidine in DNA + S-adenosyl-L-homocysteine + H(+)</text>
        <dbReference type="Rhea" id="RHEA:16857"/>
        <dbReference type="Rhea" id="RHEA-COMP:11369"/>
        <dbReference type="Rhea" id="RHEA-COMP:13674"/>
        <dbReference type="ChEBI" id="CHEBI:15378"/>
        <dbReference type="ChEBI" id="CHEBI:57856"/>
        <dbReference type="ChEBI" id="CHEBI:59789"/>
        <dbReference type="ChEBI" id="CHEBI:85452"/>
        <dbReference type="ChEBI" id="CHEBI:137933"/>
        <dbReference type="EC" id="2.1.1.113"/>
    </reaction>
</comment>
<dbReference type="GO" id="GO:0032259">
    <property type="term" value="P:methylation"/>
    <property type="evidence" value="ECO:0007669"/>
    <property type="project" value="UniProtKB-KW"/>
</dbReference>
<dbReference type="Pfam" id="PF01555">
    <property type="entry name" value="N6_N4_Mtase"/>
    <property type="match status" value="1"/>
</dbReference>
<dbReference type="GO" id="GO:0008170">
    <property type="term" value="F:N-methyltransferase activity"/>
    <property type="evidence" value="ECO:0007669"/>
    <property type="project" value="InterPro"/>
</dbReference>
<comment type="caution">
    <text evidence="10">The sequence shown here is derived from an EMBL/GenBank/DDBJ whole genome shotgun (WGS) entry which is preliminary data.</text>
</comment>
<accession>A0A9E2F558</accession>
<keyword evidence="2 10" id="KW-0489">Methyltransferase</keyword>
<protein>
    <recommendedName>
        <fullName evidence="8">Methyltransferase</fullName>
        <ecNumber evidence="8">2.1.1.-</ecNumber>
    </recommendedName>
</protein>
<dbReference type="GO" id="GO:0009307">
    <property type="term" value="P:DNA restriction-modification system"/>
    <property type="evidence" value="ECO:0007669"/>
    <property type="project" value="UniProtKB-KW"/>
</dbReference>